<keyword evidence="4" id="KW-1185">Reference proteome</keyword>
<evidence type="ECO:0000313" key="2">
    <source>
        <dbReference type="EMBL" id="MBM2416725.1"/>
    </source>
</evidence>
<organism evidence="1 3">
    <name type="scientific">Marivita cryptomonadis</name>
    <dbReference type="NCBI Taxonomy" id="505252"/>
    <lineage>
        <taxon>Bacteria</taxon>
        <taxon>Pseudomonadati</taxon>
        <taxon>Pseudomonadota</taxon>
        <taxon>Alphaproteobacteria</taxon>
        <taxon>Rhodobacterales</taxon>
        <taxon>Roseobacteraceae</taxon>
        <taxon>Marivita</taxon>
    </lineage>
</organism>
<evidence type="ECO:0000313" key="3">
    <source>
        <dbReference type="Proteomes" id="UP000755667"/>
    </source>
</evidence>
<proteinExistence type="predicted"/>
<reference evidence="1 4" key="1">
    <citation type="submission" date="2021-01" db="EMBL/GenBank/DDBJ databases">
        <title>Diatom-associated Roseobacters Show Island Model of Population Structure.</title>
        <authorList>
            <person name="Qu L."/>
            <person name="Feng X."/>
            <person name="Chen Y."/>
            <person name="Li L."/>
            <person name="Wang X."/>
            <person name="Hu Z."/>
            <person name="Wang H."/>
            <person name="Luo H."/>
        </authorList>
    </citation>
    <scope>NUCLEOTIDE SEQUENCE</scope>
    <source>
        <strain evidence="2 4">CC28-63</strain>
        <strain evidence="1">CC28-69</strain>
    </source>
</reference>
<protein>
    <submittedName>
        <fullName evidence="1">Uncharacterized protein</fullName>
    </submittedName>
</protein>
<comment type="caution">
    <text evidence="1">The sequence shown here is derived from an EMBL/GenBank/DDBJ whole genome shotgun (WGS) entry which is preliminary data.</text>
</comment>
<accession>A0A9Q2PA45</accession>
<dbReference type="AlphaFoldDB" id="A0A9Q2PA45"/>
<dbReference type="Proteomes" id="UP000809440">
    <property type="component" value="Unassembled WGS sequence"/>
</dbReference>
<dbReference type="RefSeq" id="WP_171046194.1">
    <property type="nucleotide sequence ID" value="NZ_JAFBXM010000004.1"/>
</dbReference>
<dbReference type="EMBL" id="JAFBXF010000004">
    <property type="protein sequence ID" value="MBM2416725.1"/>
    <property type="molecule type" value="Genomic_DNA"/>
</dbReference>
<name>A0A9Q2PA45_9RHOB</name>
<gene>
    <name evidence="1" type="ORF">JQX41_07085</name>
    <name evidence="2" type="ORF">JQX48_07090</name>
</gene>
<dbReference type="EMBL" id="JAFBXE010000004">
    <property type="protein sequence ID" value="MBM2412057.1"/>
    <property type="molecule type" value="Genomic_DNA"/>
</dbReference>
<evidence type="ECO:0000313" key="1">
    <source>
        <dbReference type="EMBL" id="MBM2412057.1"/>
    </source>
</evidence>
<sequence>MQPYIKVSTKKYTWGGVVSEFLDSMRRDFDARMTAHEGMLAHLGLHLTDLDASLLVVELKATFGACGACHCPKTCLEWQTGSDDGPPPWCHKSGTFLTLIEAYATLAAKKTGRG</sequence>
<dbReference type="Proteomes" id="UP000755667">
    <property type="component" value="Unassembled WGS sequence"/>
</dbReference>
<evidence type="ECO:0000313" key="4">
    <source>
        <dbReference type="Proteomes" id="UP000809440"/>
    </source>
</evidence>